<comment type="similarity">
    <text evidence="1 8">Belongs to the mannose-6-phosphate isomerase type 2 family.</text>
</comment>
<dbReference type="RefSeq" id="WP_390331892.1">
    <property type="nucleotide sequence ID" value="NZ_JBHRTP010000045.1"/>
</dbReference>
<dbReference type="CDD" id="cd02509">
    <property type="entry name" value="GDP-M1P_Guanylyltransferase"/>
    <property type="match status" value="1"/>
</dbReference>
<dbReference type="InterPro" id="IPR014710">
    <property type="entry name" value="RmlC-like_jellyroll"/>
</dbReference>
<dbReference type="InterPro" id="IPR005835">
    <property type="entry name" value="NTP_transferase_dom"/>
</dbReference>
<evidence type="ECO:0000256" key="5">
    <source>
        <dbReference type="ARBA" id="ARBA00022741"/>
    </source>
</evidence>
<evidence type="ECO:0000259" key="11">
    <source>
        <dbReference type="Pfam" id="PF22640"/>
    </source>
</evidence>
<dbReference type="PANTHER" id="PTHR46390">
    <property type="entry name" value="MANNOSE-1-PHOSPHATE GUANYLYLTRANSFERASE"/>
    <property type="match status" value="1"/>
</dbReference>
<evidence type="ECO:0000259" key="9">
    <source>
        <dbReference type="Pfam" id="PF00483"/>
    </source>
</evidence>
<organism evidence="12 13">
    <name type="scientific">Undibacterium arcticum</name>
    <dbReference type="NCBI Taxonomy" id="1762892"/>
    <lineage>
        <taxon>Bacteria</taxon>
        <taxon>Pseudomonadati</taxon>
        <taxon>Pseudomonadota</taxon>
        <taxon>Betaproteobacteria</taxon>
        <taxon>Burkholderiales</taxon>
        <taxon>Oxalobacteraceae</taxon>
        <taxon>Undibacterium</taxon>
    </lineage>
</organism>
<keyword evidence="13" id="KW-1185">Reference proteome</keyword>
<evidence type="ECO:0000256" key="3">
    <source>
        <dbReference type="ARBA" id="ARBA00022679"/>
    </source>
</evidence>
<keyword evidence="4 12" id="KW-0548">Nucleotidyltransferase</keyword>
<evidence type="ECO:0000313" key="13">
    <source>
        <dbReference type="Proteomes" id="UP001595530"/>
    </source>
</evidence>
<dbReference type="InterPro" id="IPR054566">
    <property type="entry name" value="ManC/GMP-like_b-helix"/>
</dbReference>
<dbReference type="InterPro" id="IPR049577">
    <property type="entry name" value="GMPP_N"/>
</dbReference>
<dbReference type="Pfam" id="PF01050">
    <property type="entry name" value="MannoseP_isomer"/>
    <property type="match status" value="1"/>
</dbReference>
<feature type="domain" description="Mannose-6-phosphate isomerase type II C-terminal" evidence="10">
    <location>
        <begin position="354"/>
        <end position="467"/>
    </location>
</feature>
<dbReference type="GO" id="GO:0004476">
    <property type="term" value="F:mannose-6-phosphate isomerase activity"/>
    <property type="evidence" value="ECO:0007669"/>
    <property type="project" value="UniProtKB-EC"/>
</dbReference>
<comment type="caution">
    <text evidence="12">The sequence shown here is derived from an EMBL/GenBank/DDBJ whole genome shotgun (WGS) entry which is preliminary data.</text>
</comment>
<dbReference type="GO" id="GO:0004475">
    <property type="term" value="F:mannose-1-phosphate guanylyltransferase (GTP) activity"/>
    <property type="evidence" value="ECO:0007669"/>
    <property type="project" value="UniProtKB-EC"/>
</dbReference>
<evidence type="ECO:0000259" key="10">
    <source>
        <dbReference type="Pfam" id="PF01050"/>
    </source>
</evidence>
<feature type="domain" description="MannoseP isomerase/GMP-like beta-helix" evidence="11">
    <location>
        <begin position="299"/>
        <end position="349"/>
    </location>
</feature>
<dbReference type="Gene3D" id="2.60.120.10">
    <property type="entry name" value="Jelly Rolls"/>
    <property type="match status" value="1"/>
</dbReference>
<feature type="domain" description="Nucleotidyl transferase" evidence="9">
    <location>
        <begin position="7"/>
        <end position="289"/>
    </location>
</feature>
<evidence type="ECO:0000313" key="12">
    <source>
        <dbReference type="EMBL" id="MFC3109218.1"/>
    </source>
</evidence>
<dbReference type="CDD" id="cd02213">
    <property type="entry name" value="cupin_PMI_typeII_C"/>
    <property type="match status" value="1"/>
</dbReference>
<dbReference type="EC" id="2.7.7.13" evidence="2"/>
<gene>
    <name evidence="12" type="ORF">ACFOFO_14805</name>
</gene>
<keyword evidence="5" id="KW-0547">Nucleotide-binding</keyword>
<proteinExistence type="inferred from homology"/>
<dbReference type="SUPFAM" id="SSF53448">
    <property type="entry name" value="Nucleotide-diphospho-sugar transferases"/>
    <property type="match status" value="1"/>
</dbReference>
<dbReference type="InterPro" id="IPR001538">
    <property type="entry name" value="Man6P_isomerase-2_C"/>
</dbReference>
<reference evidence="13" key="1">
    <citation type="journal article" date="2019" name="Int. J. Syst. Evol. Microbiol.">
        <title>The Global Catalogue of Microorganisms (GCM) 10K type strain sequencing project: providing services to taxonomists for standard genome sequencing and annotation.</title>
        <authorList>
            <consortium name="The Broad Institute Genomics Platform"/>
            <consortium name="The Broad Institute Genome Sequencing Center for Infectious Disease"/>
            <person name="Wu L."/>
            <person name="Ma J."/>
        </authorList>
    </citation>
    <scope>NUCLEOTIDE SEQUENCE [LARGE SCALE GENOMIC DNA]</scope>
    <source>
        <strain evidence="13">KCTC 42986</strain>
    </source>
</reference>
<dbReference type="Proteomes" id="UP001595530">
    <property type="component" value="Unassembled WGS sequence"/>
</dbReference>
<name>A0ABV7F2E4_9BURK</name>
<dbReference type="Pfam" id="PF22640">
    <property type="entry name" value="ManC_GMP_beta-helix"/>
    <property type="match status" value="1"/>
</dbReference>
<keyword evidence="6" id="KW-0342">GTP-binding</keyword>
<evidence type="ECO:0000256" key="1">
    <source>
        <dbReference type="ARBA" id="ARBA00006115"/>
    </source>
</evidence>
<evidence type="ECO:0000256" key="6">
    <source>
        <dbReference type="ARBA" id="ARBA00023134"/>
    </source>
</evidence>
<keyword evidence="3 12" id="KW-0808">Transferase</keyword>
<evidence type="ECO:0000256" key="2">
    <source>
        <dbReference type="ARBA" id="ARBA00012387"/>
    </source>
</evidence>
<evidence type="ECO:0000256" key="4">
    <source>
        <dbReference type="ARBA" id="ARBA00022695"/>
    </source>
</evidence>
<evidence type="ECO:0000256" key="8">
    <source>
        <dbReference type="RuleBase" id="RU004190"/>
    </source>
</evidence>
<comment type="catalytic activity">
    <reaction evidence="7">
        <text>alpha-D-mannose 1-phosphate + GTP + H(+) = GDP-alpha-D-mannose + diphosphate</text>
        <dbReference type="Rhea" id="RHEA:15229"/>
        <dbReference type="ChEBI" id="CHEBI:15378"/>
        <dbReference type="ChEBI" id="CHEBI:33019"/>
        <dbReference type="ChEBI" id="CHEBI:37565"/>
        <dbReference type="ChEBI" id="CHEBI:57527"/>
        <dbReference type="ChEBI" id="CHEBI:58409"/>
        <dbReference type="EC" id="2.7.7.13"/>
    </reaction>
</comment>
<sequence>MTTPLVPVILCGGSGTRLWPLSRETYPKQFLRLLGKETLLQQTMQRLAGIANVDPAILVCNETSRFVVAEQLREIGMEHAQILLEPARRNTAPAIAAAALHALSRGDDPLLLVLPSDHVIKNHAAFYTAVHTAKAAAERGNLVTFGIAPLGPETGYGYIRAGTAEPGQARPVIEYVEKPDRATAEHYLASGHYFWNSGMFIFRASRYLEELAHFEPEIVAACSQAMAMAKQDLSFIRLDSQSYTGSPSKAVDYAVMERTKNASMVAMDADWSDIGSWASVWEASEKDCDNNAKQGDVMLQDCQGCLVHGSARLIAAVGMRNTIIIETADALLIMDADSAQEAKRLVAHLIDTKRTEATQHREIFRPWGSYDSIGTGARFHVKRITVKQGAKLSLQMHHHRAEHWVVVSGTAKITNGDQEYLLTENQSTFIPLGVVHSLENPGKIPLELIEIQSGAYLGEDDIVRLQDNYGRV</sequence>
<dbReference type="SUPFAM" id="SSF51182">
    <property type="entry name" value="RmlC-like cupins"/>
    <property type="match status" value="1"/>
</dbReference>
<dbReference type="NCBIfam" id="TIGR01479">
    <property type="entry name" value="GMP_PMI"/>
    <property type="match status" value="1"/>
</dbReference>
<evidence type="ECO:0000256" key="7">
    <source>
        <dbReference type="ARBA" id="ARBA00047343"/>
    </source>
</evidence>
<protein>
    <recommendedName>
        <fullName evidence="2">mannose-1-phosphate guanylyltransferase</fullName>
        <ecNumber evidence="2">2.7.7.13</ecNumber>
    </recommendedName>
</protein>
<dbReference type="PANTHER" id="PTHR46390:SF1">
    <property type="entry name" value="MANNOSE-1-PHOSPHATE GUANYLYLTRANSFERASE"/>
    <property type="match status" value="1"/>
</dbReference>
<dbReference type="InterPro" id="IPR006375">
    <property type="entry name" value="Man1P_GuaTrfase/Man6P_Isoase"/>
</dbReference>
<dbReference type="EMBL" id="JBHRTP010000045">
    <property type="protein sequence ID" value="MFC3109218.1"/>
    <property type="molecule type" value="Genomic_DNA"/>
</dbReference>
<dbReference type="Pfam" id="PF00483">
    <property type="entry name" value="NTP_transferase"/>
    <property type="match status" value="1"/>
</dbReference>
<dbReference type="InterPro" id="IPR029044">
    <property type="entry name" value="Nucleotide-diphossugar_trans"/>
</dbReference>
<keyword evidence="12" id="KW-0413">Isomerase</keyword>
<accession>A0ABV7F2E4</accession>
<dbReference type="Gene3D" id="3.90.550.10">
    <property type="entry name" value="Spore Coat Polysaccharide Biosynthesis Protein SpsA, Chain A"/>
    <property type="match status" value="1"/>
</dbReference>
<dbReference type="InterPro" id="IPR011051">
    <property type="entry name" value="RmlC_Cupin_sf"/>
</dbReference>
<dbReference type="InterPro" id="IPR051161">
    <property type="entry name" value="Mannose-6P_isomerase_type2"/>
</dbReference>